<dbReference type="KEGG" id="mpp:MICPUCDRAFT_59628"/>
<dbReference type="RefSeq" id="XP_003059862.1">
    <property type="nucleotide sequence ID" value="XM_003059816.1"/>
</dbReference>
<reference evidence="3 4" key="1">
    <citation type="journal article" date="2009" name="Science">
        <title>Green evolution and dynamic adaptations revealed by genomes of the marine picoeukaryotes Micromonas.</title>
        <authorList>
            <person name="Worden A.Z."/>
            <person name="Lee J.H."/>
            <person name="Mock T."/>
            <person name="Rouze P."/>
            <person name="Simmons M.P."/>
            <person name="Aerts A.L."/>
            <person name="Allen A.E."/>
            <person name="Cuvelier M.L."/>
            <person name="Derelle E."/>
            <person name="Everett M.V."/>
            <person name="Foulon E."/>
            <person name="Grimwood J."/>
            <person name="Gundlach H."/>
            <person name="Henrissat B."/>
            <person name="Napoli C."/>
            <person name="McDonald S.M."/>
            <person name="Parker M.S."/>
            <person name="Rombauts S."/>
            <person name="Salamov A."/>
            <person name="Von Dassow P."/>
            <person name="Badger J.H."/>
            <person name="Coutinho P.M."/>
            <person name="Demir E."/>
            <person name="Dubchak I."/>
            <person name="Gentemann C."/>
            <person name="Eikrem W."/>
            <person name="Gready J.E."/>
            <person name="John U."/>
            <person name="Lanier W."/>
            <person name="Lindquist E.A."/>
            <person name="Lucas S."/>
            <person name="Mayer K.F."/>
            <person name="Moreau H."/>
            <person name="Not F."/>
            <person name="Otillar R."/>
            <person name="Panaud O."/>
            <person name="Pangilinan J."/>
            <person name="Paulsen I."/>
            <person name="Piegu B."/>
            <person name="Poliakov A."/>
            <person name="Robbens S."/>
            <person name="Schmutz J."/>
            <person name="Toulza E."/>
            <person name="Wyss T."/>
            <person name="Zelensky A."/>
            <person name="Zhou K."/>
            <person name="Armbrust E.V."/>
            <person name="Bhattacharya D."/>
            <person name="Goodenough U.W."/>
            <person name="Van de Peer Y."/>
            <person name="Grigoriev I.V."/>
        </authorList>
    </citation>
    <scope>NUCLEOTIDE SEQUENCE [LARGE SCALE GENOMIC DNA]</scope>
    <source>
        <strain evidence="3 4">CCMP1545</strain>
    </source>
</reference>
<dbReference type="EMBL" id="GG663741">
    <property type="protein sequence ID" value="EEH55814.1"/>
    <property type="molecule type" value="Genomic_DNA"/>
</dbReference>
<protein>
    <submittedName>
        <fullName evidence="3">Predicted protein</fullName>
    </submittedName>
</protein>
<organism evidence="4">
    <name type="scientific">Micromonas pusilla (strain CCMP1545)</name>
    <name type="common">Picoplanktonic green alga</name>
    <dbReference type="NCBI Taxonomy" id="564608"/>
    <lineage>
        <taxon>Eukaryota</taxon>
        <taxon>Viridiplantae</taxon>
        <taxon>Chlorophyta</taxon>
        <taxon>Mamiellophyceae</taxon>
        <taxon>Mamiellales</taxon>
        <taxon>Mamiellaceae</taxon>
        <taxon>Micromonas</taxon>
    </lineage>
</organism>
<evidence type="ECO:0000259" key="2">
    <source>
        <dbReference type="PROSITE" id="PS50280"/>
    </source>
</evidence>
<dbReference type="Proteomes" id="UP000001876">
    <property type="component" value="Unassembled WGS sequence"/>
</dbReference>
<keyword evidence="4" id="KW-1185">Reference proteome</keyword>
<feature type="region of interest" description="Disordered" evidence="1">
    <location>
        <begin position="419"/>
        <end position="442"/>
    </location>
</feature>
<dbReference type="PANTHER" id="PTHR47420">
    <property type="entry name" value="HISTONE-LYSINE N-METHYLTRANSFERASE ASHR2"/>
    <property type="match status" value="1"/>
</dbReference>
<proteinExistence type="predicted"/>
<gene>
    <name evidence="3" type="ORF">MICPUCDRAFT_59628</name>
</gene>
<dbReference type="InterPro" id="IPR001214">
    <property type="entry name" value="SET_dom"/>
</dbReference>
<dbReference type="GeneID" id="9685594"/>
<dbReference type="OMA" id="VIRMIHD"/>
<evidence type="ECO:0000256" key="1">
    <source>
        <dbReference type="SAM" id="MobiDB-lite"/>
    </source>
</evidence>
<dbReference type="PROSITE" id="PS50280">
    <property type="entry name" value="SET"/>
    <property type="match status" value="1"/>
</dbReference>
<evidence type="ECO:0000313" key="4">
    <source>
        <dbReference type="Proteomes" id="UP000001876"/>
    </source>
</evidence>
<dbReference type="Gene3D" id="2.170.270.10">
    <property type="entry name" value="SET domain"/>
    <property type="match status" value="1"/>
</dbReference>
<evidence type="ECO:0000313" key="3">
    <source>
        <dbReference type="EMBL" id="EEH55814.1"/>
    </source>
</evidence>
<name>C1MW51_MICPC</name>
<dbReference type="InterPro" id="IPR046341">
    <property type="entry name" value="SET_dom_sf"/>
</dbReference>
<sequence length="522" mass="56315">MHAPPTPPTPPRAPWPIALADIPGRGKGVVATREIRPGECVLEERATMTGVSESHRATTCAGCLRRAARCVRTRACERCGEVLLCDDCHRAAELAFGADDARLAMAPNAHTRVKCRGEAVGASAALSTGDRERFRFLVACAELRAMKTMRAETQAREDDRGFDDVASLCPREDDDGGGRWPIASHVDAATRLHPLLFATMHDADIERGVLKVNGASLSSDDFERMYVGTIRENAMLLAKESKNAFGVMAAAAADERDENDFGAARSVRGGALYRDASRVNHGCFPNVARFDNFDGDFQDPSKAFSSPSSLSALCEPSTLRLLAIDVIPAGAEVLMRTFSPGVSLRPGSLAFNPRPRRLSTPKSDAFQLHPDVASYGTTLSYLPVNEPVGARRARLRRGFGFACDCARCALEVRWALEDGERTGDEEPTETYDDATTAADASEAAEEARDEATAAALTEEEQTRRADRAPVEYALWFMKNMCAEEDCGGTLAPPNPTATHCACNYCGRVRTDDAFFAQLAGGG</sequence>
<dbReference type="AlphaFoldDB" id="C1MW51"/>
<feature type="domain" description="SET" evidence="2">
    <location>
        <begin position="15"/>
        <end position="338"/>
    </location>
</feature>
<accession>C1MW51</accession>
<dbReference type="OrthoDB" id="265717at2759"/>
<dbReference type="STRING" id="564608.C1MW51"/>
<dbReference type="eggNOG" id="KOG2084">
    <property type="taxonomic scope" value="Eukaryota"/>
</dbReference>
<dbReference type="PANTHER" id="PTHR47420:SF3">
    <property type="entry name" value="HISTONE-LYSINE N-METHYLTRANSFERASE ASHR2"/>
    <property type="match status" value="1"/>
</dbReference>
<dbReference type="SUPFAM" id="SSF82199">
    <property type="entry name" value="SET domain"/>
    <property type="match status" value="1"/>
</dbReference>
<dbReference type="InterPro" id="IPR044238">
    <property type="entry name" value="ASHR2-like"/>
</dbReference>